<dbReference type="PANTHER" id="PTHR14187:SF5">
    <property type="entry name" value="HEAT SHOCK 70 KDA PROTEIN 12A"/>
    <property type="match status" value="1"/>
</dbReference>
<dbReference type="SUPFAM" id="SSF53067">
    <property type="entry name" value="Actin-like ATPase domain"/>
    <property type="match status" value="2"/>
</dbReference>
<dbReference type="GO" id="GO:0005524">
    <property type="term" value="F:ATP binding"/>
    <property type="evidence" value="ECO:0007669"/>
    <property type="project" value="UniProtKB-KW"/>
</dbReference>
<dbReference type="CDD" id="cd10170">
    <property type="entry name" value="ASKHA_NBD_HSP70"/>
    <property type="match status" value="1"/>
</dbReference>
<keyword evidence="4" id="KW-1185">Reference proteome</keyword>
<dbReference type="PANTHER" id="PTHR14187">
    <property type="entry name" value="ALPHA KINASE/ELONGATION FACTOR 2 KINASE"/>
    <property type="match status" value="1"/>
</dbReference>
<dbReference type="Proteomes" id="UP000799779">
    <property type="component" value="Unassembled WGS sequence"/>
</dbReference>
<dbReference type="OrthoDB" id="2963168at2759"/>
<dbReference type="InterPro" id="IPR043129">
    <property type="entry name" value="ATPase_NBD"/>
</dbReference>
<dbReference type="GO" id="GO:0140662">
    <property type="term" value="F:ATP-dependent protein folding chaperone"/>
    <property type="evidence" value="ECO:0007669"/>
    <property type="project" value="InterPro"/>
</dbReference>
<dbReference type="AlphaFoldDB" id="A0A6A5VWN4"/>
<reference evidence="3" key="1">
    <citation type="journal article" date="2020" name="Stud. Mycol.">
        <title>101 Dothideomycetes genomes: a test case for predicting lifestyles and emergence of pathogens.</title>
        <authorList>
            <person name="Haridas S."/>
            <person name="Albert R."/>
            <person name="Binder M."/>
            <person name="Bloem J."/>
            <person name="Labutti K."/>
            <person name="Salamov A."/>
            <person name="Andreopoulos B."/>
            <person name="Baker S."/>
            <person name="Barry K."/>
            <person name="Bills G."/>
            <person name="Bluhm B."/>
            <person name="Cannon C."/>
            <person name="Castanera R."/>
            <person name="Culley D."/>
            <person name="Daum C."/>
            <person name="Ezra D."/>
            <person name="Gonzalez J."/>
            <person name="Henrissat B."/>
            <person name="Kuo A."/>
            <person name="Liang C."/>
            <person name="Lipzen A."/>
            <person name="Lutzoni F."/>
            <person name="Magnuson J."/>
            <person name="Mondo S."/>
            <person name="Nolan M."/>
            <person name="Ohm R."/>
            <person name="Pangilinan J."/>
            <person name="Park H.-J."/>
            <person name="Ramirez L."/>
            <person name="Alfaro M."/>
            <person name="Sun H."/>
            <person name="Tritt A."/>
            <person name="Yoshinaga Y."/>
            <person name="Zwiers L.-H."/>
            <person name="Turgeon B."/>
            <person name="Goodwin S."/>
            <person name="Spatafora J."/>
            <person name="Crous P."/>
            <person name="Grigoriev I."/>
        </authorList>
    </citation>
    <scope>NUCLEOTIDE SEQUENCE</scope>
    <source>
        <strain evidence="3">CBS 123094</strain>
    </source>
</reference>
<dbReference type="InterPro" id="IPR013126">
    <property type="entry name" value="Hsp_70_fam"/>
</dbReference>
<proteinExistence type="predicted"/>
<evidence type="ECO:0000256" key="1">
    <source>
        <dbReference type="ARBA" id="ARBA00022741"/>
    </source>
</evidence>
<protein>
    <submittedName>
        <fullName evidence="3">Actin-like ATPase domain-containing protein</fullName>
    </submittedName>
</protein>
<keyword evidence="1" id="KW-0547">Nucleotide-binding</keyword>
<keyword evidence="2" id="KW-0067">ATP-binding</keyword>
<evidence type="ECO:0000313" key="4">
    <source>
        <dbReference type="Proteomes" id="UP000799779"/>
    </source>
</evidence>
<dbReference type="Gene3D" id="3.30.420.40">
    <property type="match status" value="1"/>
</dbReference>
<sequence>MESCIYIGIDFGTTFSGVAWALSRQPNNIKVVTKWRARGAYNSDDAKTPTEIVYAPKARFSNSRSVLSWGYDIDPSQQPLKYFKLCLEDERHLAPDLQKSEQLETARRMLSAQGITAVDAAADYLGELWKATLATLERELGMSAVKGLPFRVVVTVPAMWSDAAKSRTLEAATKAGIAAKRMCGDTTLDLIPEPEAAALATLASFRGRPNVLPNDVITVCDCGGGTVDITSYKIENPDPVTIKESVGNDGKMCGGIFVDIEFQNFVRGRVKNRWNKLSPELIRKIMNDEWENGIKRTFDGDGRDFSITLPAEASESKMFHGRKTSVLPLKGKTVESIFNPVLGKIRGLVHDQVQQIQTKEGKLPKCIMLVGGFGRCSYLYTELKEVFGPKGVFKPKCIDVLQTAGEEPWTAICRGAVIRAMSGQGFGNAGGVTVTTRVSKRNYGLAFYQPFIAGYHLPEDREFIVSEGDYMANNQMRWYLRKDMDIATQNPVTMGFYKLLQSSHEIKDGHLSATILVSEVNNAPNRKTGYVTELCEIKIRLDTPYHRLPTHTNNVGRECRKISYEIEMTCSGGLIRFAAIVNGVRQPPQNVEASFM</sequence>
<accession>A0A6A5VWN4</accession>
<name>A0A6A5VWN4_9PLEO</name>
<evidence type="ECO:0000313" key="3">
    <source>
        <dbReference type="EMBL" id="KAF1993128.1"/>
    </source>
</evidence>
<evidence type="ECO:0000256" key="2">
    <source>
        <dbReference type="ARBA" id="ARBA00022840"/>
    </source>
</evidence>
<dbReference type="Pfam" id="PF00012">
    <property type="entry name" value="HSP70"/>
    <property type="match status" value="1"/>
</dbReference>
<dbReference type="EMBL" id="ML977729">
    <property type="protein sequence ID" value="KAF1993128.1"/>
    <property type="molecule type" value="Genomic_DNA"/>
</dbReference>
<gene>
    <name evidence="3" type="ORF">P154DRAFT_590972</name>
</gene>
<organism evidence="3 4">
    <name type="scientific">Amniculicola lignicola CBS 123094</name>
    <dbReference type="NCBI Taxonomy" id="1392246"/>
    <lineage>
        <taxon>Eukaryota</taxon>
        <taxon>Fungi</taxon>
        <taxon>Dikarya</taxon>
        <taxon>Ascomycota</taxon>
        <taxon>Pezizomycotina</taxon>
        <taxon>Dothideomycetes</taxon>
        <taxon>Pleosporomycetidae</taxon>
        <taxon>Pleosporales</taxon>
        <taxon>Amniculicolaceae</taxon>
        <taxon>Amniculicola</taxon>
    </lineage>
</organism>